<dbReference type="EMBL" id="JACJSG010000069">
    <property type="protein sequence ID" value="MBD2505111.1"/>
    <property type="molecule type" value="Genomic_DNA"/>
</dbReference>
<dbReference type="RefSeq" id="WP_190479585.1">
    <property type="nucleotide sequence ID" value="NZ_JACJSG010000069.1"/>
</dbReference>
<evidence type="ECO:0000313" key="2">
    <source>
        <dbReference type="Proteomes" id="UP000661112"/>
    </source>
</evidence>
<dbReference type="InterPro" id="IPR048166">
    <property type="entry name" value="VVA0879-like"/>
</dbReference>
<keyword evidence="2" id="KW-1185">Reference proteome</keyword>
<dbReference type="Proteomes" id="UP000661112">
    <property type="component" value="Unassembled WGS sequence"/>
</dbReference>
<reference evidence="1 2" key="1">
    <citation type="journal article" date="2020" name="ISME J.">
        <title>Comparative genomics reveals insights into cyanobacterial evolution and habitat adaptation.</title>
        <authorList>
            <person name="Chen M.Y."/>
            <person name="Teng W.K."/>
            <person name="Zhao L."/>
            <person name="Hu C.X."/>
            <person name="Zhou Y.K."/>
            <person name="Han B.P."/>
            <person name="Song L.R."/>
            <person name="Shu W.S."/>
        </authorList>
    </citation>
    <scope>NUCLEOTIDE SEQUENCE [LARGE SCALE GENOMIC DNA]</scope>
    <source>
        <strain evidence="1 2">FACHB-119</strain>
    </source>
</reference>
<dbReference type="NCBIfam" id="NF041591">
    <property type="entry name" value="CxxC_VVA0879"/>
    <property type="match status" value="1"/>
</dbReference>
<evidence type="ECO:0000313" key="1">
    <source>
        <dbReference type="EMBL" id="MBD2505111.1"/>
    </source>
</evidence>
<comment type="caution">
    <text evidence="1">The sequence shown here is derived from an EMBL/GenBank/DDBJ whole genome shotgun (WGS) entry which is preliminary data.</text>
</comment>
<gene>
    <name evidence="1" type="ORF">H6G83_31675</name>
</gene>
<accession>A0ABR8DDS0</accession>
<protein>
    <submittedName>
        <fullName evidence="1">Uncharacterized protein</fullName>
    </submittedName>
</protein>
<proteinExistence type="predicted"/>
<sequence length="99" mass="10998">MITKDEWLLEGQTLFGNNPLQWKFKCPSCGHIATVEDYKKAGAPSSAVGFSCVGRWLEVRKEAFDDKDKRKIPCNYSGGGLININPVEVEGQKVFEFGA</sequence>
<name>A0ABR8DDS0_9NOST</name>
<organism evidence="1 2">
    <name type="scientific">Anabaena azotica FACHB-119</name>
    <dbReference type="NCBI Taxonomy" id="947527"/>
    <lineage>
        <taxon>Bacteria</taxon>
        <taxon>Bacillati</taxon>
        <taxon>Cyanobacteriota</taxon>
        <taxon>Cyanophyceae</taxon>
        <taxon>Nostocales</taxon>
        <taxon>Nostocaceae</taxon>
        <taxon>Anabaena</taxon>
        <taxon>Anabaena azotica</taxon>
    </lineage>
</organism>